<keyword evidence="2" id="KW-1185">Reference proteome</keyword>
<dbReference type="RefSeq" id="WP_377370910.1">
    <property type="nucleotide sequence ID" value="NZ_JAOTJD010000034.1"/>
</dbReference>
<proteinExistence type="predicted"/>
<dbReference type="PANTHER" id="PTHR41532:SF1">
    <property type="entry name" value="FIXS PROTEIN"/>
    <property type="match status" value="1"/>
</dbReference>
<dbReference type="EMBL" id="JAOTJD010000034">
    <property type="protein sequence ID" value="MFD3265491.1"/>
    <property type="molecule type" value="Genomic_DNA"/>
</dbReference>
<dbReference type="Proteomes" id="UP001598130">
    <property type="component" value="Unassembled WGS sequence"/>
</dbReference>
<name>A0ABW6CUW0_9CAUL</name>
<dbReference type="NCBIfam" id="TIGR00847">
    <property type="entry name" value="ccoS"/>
    <property type="match status" value="1"/>
</dbReference>
<gene>
    <name evidence="1" type="primary">ccoS</name>
    <name evidence="1" type="ORF">OCL97_16155</name>
</gene>
<dbReference type="InterPro" id="IPR004714">
    <property type="entry name" value="Cyt_oxidase_maturation_cbb3"/>
</dbReference>
<protein>
    <submittedName>
        <fullName evidence="1">Cbb3-type cytochrome oxidase assembly protein CcoS</fullName>
    </submittedName>
</protein>
<accession>A0ABW6CUW0</accession>
<evidence type="ECO:0000313" key="2">
    <source>
        <dbReference type="Proteomes" id="UP001598130"/>
    </source>
</evidence>
<comment type="caution">
    <text evidence="1">The sequence shown here is derived from an EMBL/GenBank/DDBJ whole genome shotgun (WGS) entry which is preliminary data.</text>
</comment>
<dbReference type="PANTHER" id="PTHR41532">
    <property type="entry name" value="FIXS PROTEIN"/>
    <property type="match status" value="1"/>
</dbReference>
<dbReference type="Pfam" id="PF03597">
    <property type="entry name" value="FixS"/>
    <property type="match status" value="1"/>
</dbReference>
<evidence type="ECO:0000313" key="1">
    <source>
        <dbReference type="EMBL" id="MFD3265491.1"/>
    </source>
</evidence>
<reference evidence="1 2" key="1">
    <citation type="submission" date="2022-09" db="EMBL/GenBank/DDBJ databases">
        <title>New species of Phenylobacterium.</title>
        <authorList>
            <person name="Mieszkin S."/>
        </authorList>
    </citation>
    <scope>NUCLEOTIDE SEQUENCE [LARGE SCALE GENOMIC DNA]</scope>
    <source>
        <strain evidence="1 2">HK31-G</strain>
    </source>
</reference>
<organism evidence="1 2">
    <name type="scientific">Phenylobacterium ferrooxidans</name>
    <dbReference type="NCBI Taxonomy" id="2982689"/>
    <lineage>
        <taxon>Bacteria</taxon>
        <taxon>Pseudomonadati</taxon>
        <taxon>Pseudomonadota</taxon>
        <taxon>Alphaproteobacteria</taxon>
        <taxon>Caulobacterales</taxon>
        <taxon>Caulobacteraceae</taxon>
        <taxon>Phenylobacterium</taxon>
    </lineage>
</organism>
<sequence>MTIFFLLAPFSVMLALLGLWGFWWTVRSGQYDDPAGDAARILLDDSDLGPPALIQVTAGDTDPE</sequence>